<dbReference type="PATRIC" id="fig|595434.4.peg.3336"/>
<name>A0A0J1EG17_RHOIS</name>
<proteinExistence type="predicted"/>
<feature type="compositionally biased region" description="Basic residues" evidence="1">
    <location>
        <begin position="1"/>
        <end position="10"/>
    </location>
</feature>
<dbReference type="EMBL" id="LECT01000028">
    <property type="protein sequence ID" value="KLU04449.1"/>
    <property type="molecule type" value="Genomic_DNA"/>
</dbReference>
<accession>A0A0J1EG17</accession>
<dbReference type="AlphaFoldDB" id="A0A0J1EG17"/>
<organism evidence="2 3">
    <name type="scientific">Rhodopirellula islandica</name>
    <dbReference type="NCBI Taxonomy" id="595434"/>
    <lineage>
        <taxon>Bacteria</taxon>
        <taxon>Pseudomonadati</taxon>
        <taxon>Planctomycetota</taxon>
        <taxon>Planctomycetia</taxon>
        <taxon>Pirellulales</taxon>
        <taxon>Pirellulaceae</taxon>
        <taxon>Rhodopirellula</taxon>
    </lineage>
</organism>
<keyword evidence="3" id="KW-1185">Reference proteome</keyword>
<protein>
    <submittedName>
        <fullName evidence="2">Uncharacterized protein</fullName>
    </submittedName>
</protein>
<evidence type="ECO:0000313" key="2">
    <source>
        <dbReference type="EMBL" id="KLU04449.1"/>
    </source>
</evidence>
<feature type="region of interest" description="Disordered" evidence="1">
    <location>
        <begin position="1"/>
        <end position="38"/>
    </location>
</feature>
<feature type="compositionally biased region" description="Basic and acidic residues" evidence="1">
    <location>
        <begin position="26"/>
        <end position="38"/>
    </location>
</feature>
<evidence type="ECO:0000313" key="3">
    <source>
        <dbReference type="Proteomes" id="UP000036367"/>
    </source>
</evidence>
<comment type="caution">
    <text evidence="2">The sequence shown here is derived from an EMBL/GenBank/DDBJ whole genome shotgun (WGS) entry which is preliminary data.</text>
</comment>
<sequence>MKKWPVRSRKVPATAQLPPNGHAQRRTCEDSLRNRDGG</sequence>
<reference evidence="2" key="1">
    <citation type="submission" date="2015-05" db="EMBL/GenBank/DDBJ databases">
        <title>Permanent draft genome of Rhodopirellula islandicus K833.</title>
        <authorList>
            <person name="Kizina J."/>
            <person name="Richter M."/>
            <person name="Glockner F.O."/>
            <person name="Harder J."/>
        </authorList>
    </citation>
    <scope>NUCLEOTIDE SEQUENCE [LARGE SCALE GENOMIC DNA]</scope>
    <source>
        <strain evidence="2">K833</strain>
    </source>
</reference>
<evidence type="ECO:0000256" key="1">
    <source>
        <dbReference type="SAM" id="MobiDB-lite"/>
    </source>
</evidence>
<gene>
    <name evidence="2" type="ORF">RISK_003503</name>
</gene>
<dbReference type="Proteomes" id="UP000036367">
    <property type="component" value="Unassembled WGS sequence"/>
</dbReference>